<dbReference type="AlphaFoldDB" id="A0A1I4AS83"/>
<keyword evidence="1" id="KW-0472">Membrane</keyword>
<dbReference type="Pfam" id="PF16976">
    <property type="entry name" value="RcpC"/>
    <property type="match status" value="1"/>
</dbReference>
<keyword evidence="1" id="KW-0812">Transmembrane</keyword>
<organism evidence="3 4">
    <name type="scientific">Falsiroseomonas stagni DSM 19981</name>
    <dbReference type="NCBI Taxonomy" id="1123062"/>
    <lineage>
        <taxon>Bacteria</taxon>
        <taxon>Pseudomonadati</taxon>
        <taxon>Pseudomonadota</taxon>
        <taxon>Alphaproteobacteria</taxon>
        <taxon>Acetobacterales</taxon>
        <taxon>Roseomonadaceae</taxon>
        <taxon>Falsiroseomonas</taxon>
    </lineage>
</organism>
<keyword evidence="4" id="KW-1185">Reference proteome</keyword>
<dbReference type="InterPro" id="IPR017592">
    <property type="entry name" value="Pilus_assmbl_Flp-typ_CpaB"/>
</dbReference>
<dbReference type="EMBL" id="FOSQ01000004">
    <property type="protein sequence ID" value="SFK59408.1"/>
    <property type="molecule type" value="Genomic_DNA"/>
</dbReference>
<dbReference type="Proteomes" id="UP000199473">
    <property type="component" value="Unassembled WGS sequence"/>
</dbReference>
<dbReference type="Pfam" id="PF08666">
    <property type="entry name" value="SAF"/>
    <property type="match status" value="1"/>
</dbReference>
<name>A0A1I4AS83_9PROT</name>
<proteinExistence type="predicted"/>
<dbReference type="InterPro" id="IPR013974">
    <property type="entry name" value="SAF"/>
</dbReference>
<dbReference type="STRING" id="1123062.SAMN02745775_104136"/>
<accession>A0A1I4AS83</accession>
<dbReference type="OrthoDB" id="163768at2"/>
<dbReference type="NCBIfam" id="TIGR03177">
    <property type="entry name" value="pilus_cpaB"/>
    <property type="match status" value="1"/>
</dbReference>
<dbReference type="SMART" id="SM00858">
    <property type="entry name" value="SAF"/>
    <property type="match status" value="1"/>
</dbReference>
<gene>
    <name evidence="3" type="ORF">SAMN02745775_104136</name>
</gene>
<sequence>MVLRFTLFSVLILGLVGFLGVAWIGLRPAPTPQEIVSAPVRGSFLSAARPIRAGSLLRPDDITSVELDVATVPPEARRDTPQARAELVGQMALRPVGQGSPFMAEDFLRPGDRGFLAALLAPGMRAASIGVDAISGISGLIWPGDRVDVVLTQTIGDETVPLERRIAGQTVLIDSRVIAIDQAIVQGAVGDGPEANRQVRTVTLEVAPHAAERLAVAARLGRLSLTVRASSNREGDAVQETDSVTWGGDVSPALRAAPGTVTNPRPIQVHLGGNRREEFRF</sequence>
<reference evidence="3 4" key="1">
    <citation type="submission" date="2016-10" db="EMBL/GenBank/DDBJ databases">
        <authorList>
            <person name="de Groot N.N."/>
        </authorList>
    </citation>
    <scope>NUCLEOTIDE SEQUENCE [LARGE SCALE GENOMIC DNA]</scope>
    <source>
        <strain evidence="3 4">DSM 19981</strain>
    </source>
</reference>
<feature type="transmembrane region" description="Helical" evidence="1">
    <location>
        <begin position="7"/>
        <end position="26"/>
    </location>
</feature>
<evidence type="ECO:0000313" key="4">
    <source>
        <dbReference type="Proteomes" id="UP000199473"/>
    </source>
</evidence>
<keyword evidence="1" id="KW-1133">Transmembrane helix</keyword>
<evidence type="ECO:0000256" key="1">
    <source>
        <dbReference type="SAM" id="Phobius"/>
    </source>
</evidence>
<dbReference type="InterPro" id="IPR031571">
    <property type="entry name" value="RcpC_dom"/>
</dbReference>
<feature type="domain" description="SAF" evidence="2">
    <location>
        <begin position="42"/>
        <end position="108"/>
    </location>
</feature>
<evidence type="ECO:0000259" key="2">
    <source>
        <dbReference type="SMART" id="SM00858"/>
    </source>
</evidence>
<protein>
    <submittedName>
        <fullName evidence="3">Pilus assembly protein CpaB</fullName>
    </submittedName>
</protein>
<dbReference type="CDD" id="cd11614">
    <property type="entry name" value="SAF_CpaB_FlgA_like"/>
    <property type="match status" value="1"/>
</dbReference>
<dbReference type="RefSeq" id="WP_092960118.1">
    <property type="nucleotide sequence ID" value="NZ_FOSQ01000004.1"/>
</dbReference>
<evidence type="ECO:0000313" key="3">
    <source>
        <dbReference type="EMBL" id="SFK59408.1"/>
    </source>
</evidence>